<evidence type="ECO:0000259" key="5">
    <source>
        <dbReference type="Pfam" id="PF20990"/>
    </source>
</evidence>
<feature type="region of interest" description="Disordered" evidence="1">
    <location>
        <begin position="577"/>
        <end position="604"/>
    </location>
</feature>
<feature type="compositionally biased region" description="Gly residues" evidence="1">
    <location>
        <begin position="582"/>
        <end position="604"/>
    </location>
</feature>
<organism evidence="6 7">
    <name type="scientific">Kineosporia succinea</name>
    <dbReference type="NCBI Taxonomy" id="84632"/>
    <lineage>
        <taxon>Bacteria</taxon>
        <taxon>Bacillati</taxon>
        <taxon>Actinomycetota</taxon>
        <taxon>Actinomycetes</taxon>
        <taxon>Kineosporiales</taxon>
        <taxon>Kineosporiaceae</taxon>
        <taxon>Kineosporia</taxon>
    </lineage>
</organism>
<feature type="transmembrane region" description="Helical" evidence="2">
    <location>
        <begin position="240"/>
        <end position="260"/>
    </location>
</feature>
<keyword evidence="2" id="KW-0812">Transmembrane</keyword>
<dbReference type="RefSeq" id="WP_307239030.1">
    <property type="nucleotide sequence ID" value="NZ_JAUSQZ010000001.1"/>
</dbReference>
<name>A0ABT9NYX9_9ACTN</name>
<feature type="signal peptide" evidence="3">
    <location>
        <begin position="1"/>
        <end position="20"/>
    </location>
</feature>
<keyword evidence="2" id="KW-0472">Membrane</keyword>
<feature type="domain" description="DUF2207" evidence="4">
    <location>
        <begin position="25"/>
        <end position="213"/>
    </location>
</feature>
<feature type="chain" id="PRO_5046824194" evidence="3">
    <location>
        <begin position="21"/>
        <end position="604"/>
    </location>
</feature>
<feature type="region of interest" description="Disordered" evidence="1">
    <location>
        <begin position="82"/>
        <end position="109"/>
    </location>
</feature>
<evidence type="ECO:0000256" key="2">
    <source>
        <dbReference type="SAM" id="Phobius"/>
    </source>
</evidence>
<reference evidence="6 7" key="1">
    <citation type="submission" date="2023-07" db="EMBL/GenBank/DDBJ databases">
        <title>Sequencing the genomes of 1000 actinobacteria strains.</title>
        <authorList>
            <person name="Klenk H.-P."/>
        </authorList>
    </citation>
    <scope>NUCLEOTIDE SEQUENCE [LARGE SCALE GENOMIC DNA]</scope>
    <source>
        <strain evidence="6 7">DSM 44388</strain>
    </source>
</reference>
<dbReference type="Pfam" id="PF20990">
    <property type="entry name" value="DUF2207_C"/>
    <property type="match status" value="1"/>
</dbReference>
<proteinExistence type="predicted"/>
<keyword evidence="3" id="KW-0732">Signal</keyword>
<accession>A0ABT9NYX9</accession>
<feature type="domain" description="Predicted membrane protein YciQ-like C-terminal" evidence="5">
    <location>
        <begin position="300"/>
        <end position="527"/>
    </location>
</feature>
<dbReference type="EMBL" id="JAUSQZ010000001">
    <property type="protein sequence ID" value="MDP9825344.1"/>
    <property type="molecule type" value="Genomic_DNA"/>
</dbReference>
<evidence type="ECO:0000313" key="7">
    <source>
        <dbReference type="Proteomes" id="UP001235712"/>
    </source>
</evidence>
<sequence length="604" mass="64457">MAVVLLGAAAVLASSGVARAAGGESITSYDVTMTLRADDSMRVEEKITYDFGDADDKHGITRDIPIEFDYDSDHTRQYPLSDLSVSVDGAASEPEEDRGKQVSLRIGDPGETVSGTHEYTIAYTLRGVVNDIDDATDEHQELYWNAIGSEWDVPIARATATVKGPAAVQEALCFRGQTGSTATCRVTVTQGQARFDSSGALDAGSGLTVVAAFPAGTFPDAAPILAEKWKIGNAFELSPLSGAGSAGALALIGGGALWLASRRGRDEKYLGLTPGLEPGYQQEQRVGLVSRRRAPVAVQFQPPRDMRPGELGTLIDERANVVDVTATIIDLAVRGYLRIEEVEQEGRFRKGDWKLVALQPPPGRLADYEQFLLDKLFGGRGQVLLSQLKQTFRSDLQKVQSMLYSEVTRQGWFRGNPSHVRIRWTVLGVLALLASIAAAVLLTVFTHFALVGVALVLGSIVLLVCAQRMPARTARGTALLAQAKGFELYLTKAEADEIRWQEQQDIFSRYLPFAIVFGVAERWAQVFDRLAASGAQFDPPDWYIGSMYGYYGFNYAAFGASVDSFSTTTSGSLSAATPSSSGGSGFGGGGFSGGGGGGGGGGSW</sequence>
<dbReference type="Proteomes" id="UP001235712">
    <property type="component" value="Unassembled WGS sequence"/>
</dbReference>
<comment type="caution">
    <text evidence="6">The sequence shown here is derived from an EMBL/GenBank/DDBJ whole genome shotgun (WGS) entry which is preliminary data.</text>
</comment>
<dbReference type="Pfam" id="PF09972">
    <property type="entry name" value="DUF2207"/>
    <property type="match status" value="1"/>
</dbReference>
<dbReference type="InterPro" id="IPR048389">
    <property type="entry name" value="YciQ-like_C"/>
</dbReference>
<protein>
    <submittedName>
        <fullName evidence="6">Uncharacterized protein (TIGR04222 family)</fullName>
    </submittedName>
</protein>
<evidence type="ECO:0000259" key="4">
    <source>
        <dbReference type="Pfam" id="PF09972"/>
    </source>
</evidence>
<gene>
    <name evidence="6" type="ORF">J2S57_001093</name>
</gene>
<keyword evidence="2" id="KW-1133">Transmembrane helix</keyword>
<keyword evidence="7" id="KW-1185">Reference proteome</keyword>
<evidence type="ECO:0000256" key="1">
    <source>
        <dbReference type="SAM" id="MobiDB-lite"/>
    </source>
</evidence>
<feature type="transmembrane region" description="Helical" evidence="2">
    <location>
        <begin position="424"/>
        <end position="442"/>
    </location>
</feature>
<dbReference type="InterPro" id="IPR018702">
    <property type="entry name" value="DUF2207"/>
</dbReference>
<evidence type="ECO:0000313" key="6">
    <source>
        <dbReference type="EMBL" id="MDP9825344.1"/>
    </source>
</evidence>
<evidence type="ECO:0000256" key="3">
    <source>
        <dbReference type="SAM" id="SignalP"/>
    </source>
</evidence>
<feature type="transmembrane region" description="Helical" evidence="2">
    <location>
        <begin position="448"/>
        <end position="466"/>
    </location>
</feature>